<name>U5QJB6_GLOK1</name>
<keyword evidence="2" id="KW-0813">Transport</keyword>
<keyword evidence="8" id="KW-0143">Chaperone</keyword>
<comment type="subcellular location">
    <subcellularLocation>
        <location evidence="1">Cell inner membrane</location>
        <topology evidence="1">Multi-pass membrane protein</topology>
    </subcellularLocation>
    <subcellularLocation>
        <location evidence="9">Membrane</location>
        <topology evidence="9">Multi-pass membrane protein</topology>
    </subcellularLocation>
</comment>
<gene>
    <name evidence="13" type="primary">yidC</name>
    <name evidence="13" type="ORF">GKIL_1519</name>
</gene>
<dbReference type="RefSeq" id="WP_023172872.1">
    <property type="nucleotide sequence ID" value="NC_022600.1"/>
</dbReference>
<feature type="compositionally biased region" description="Basic and acidic residues" evidence="10">
    <location>
        <begin position="345"/>
        <end position="355"/>
    </location>
</feature>
<dbReference type="KEGG" id="glj:GKIL_1519"/>
<proteinExistence type="inferred from homology"/>
<keyword evidence="14" id="KW-1185">Reference proteome</keyword>
<reference evidence="13 14" key="1">
    <citation type="journal article" date="2013" name="PLoS ONE">
        <title>Cultivation and Complete Genome Sequencing of Gloeobacter kilaueensis sp. nov., from a Lava Cave in Kilauea Caldera, Hawai'i.</title>
        <authorList>
            <person name="Saw J.H."/>
            <person name="Schatz M."/>
            <person name="Brown M.V."/>
            <person name="Kunkel D.D."/>
            <person name="Foster J.S."/>
            <person name="Shick H."/>
            <person name="Christensen S."/>
            <person name="Hou S."/>
            <person name="Wan X."/>
            <person name="Donachie S.P."/>
        </authorList>
    </citation>
    <scope>NUCLEOTIDE SEQUENCE [LARGE SCALE GENOMIC DNA]</scope>
    <source>
        <strain evidence="14">JS</strain>
    </source>
</reference>
<keyword evidence="7 11" id="KW-0472">Membrane</keyword>
<evidence type="ECO:0000256" key="10">
    <source>
        <dbReference type="SAM" id="MobiDB-lite"/>
    </source>
</evidence>
<dbReference type="CDD" id="cd20070">
    <property type="entry name" value="5TM_YidC_Alb3"/>
    <property type="match status" value="1"/>
</dbReference>
<dbReference type="InterPro" id="IPR001708">
    <property type="entry name" value="YidC/ALB3/OXA1/COX18"/>
</dbReference>
<dbReference type="GO" id="GO:0005886">
    <property type="term" value="C:plasma membrane"/>
    <property type="evidence" value="ECO:0007669"/>
    <property type="project" value="UniProtKB-SubCell"/>
</dbReference>
<evidence type="ECO:0000313" key="14">
    <source>
        <dbReference type="Proteomes" id="UP000017396"/>
    </source>
</evidence>
<feature type="domain" description="Membrane insertase YidC/Oxa/ALB C-terminal" evidence="12">
    <location>
        <begin position="27"/>
        <end position="331"/>
    </location>
</feature>
<dbReference type="Proteomes" id="UP000017396">
    <property type="component" value="Chromosome"/>
</dbReference>
<evidence type="ECO:0000259" key="12">
    <source>
        <dbReference type="Pfam" id="PF02096"/>
    </source>
</evidence>
<dbReference type="PANTHER" id="PTHR12428:SF65">
    <property type="entry name" value="CYTOCHROME C OXIDASE ASSEMBLY PROTEIN COX18, MITOCHONDRIAL"/>
    <property type="match status" value="1"/>
</dbReference>
<feature type="transmembrane region" description="Helical" evidence="11">
    <location>
        <begin position="27"/>
        <end position="46"/>
    </location>
</feature>
<dbReference type="InterPro" id="IPR047196">
    <property type="entry name" value="YidC_ALB_C"/>
</dbReference>
<feature type="transmembrane region" description="Helical" evidence="11">
    <location>
        <begin position="254"/>
        <end position="273"/>
    </location>
</feature>
<dbReference type="InterPro" id="IPR028055">
    <property type="entry name" value="YidC/Oxa/ALB_C"/>
</dbReference>
<accession>U5QJB6</accession>
<evidence type="ECO:0000256" key="3">
    <source>
        <dbReference type="ARBA" id="ARBA00022475"/>
    </source>
</evidence>
<keyword evidence="6 11" id="KW-1133">Transmembrane helix</keyword>
<comment type="similarity">
    <text evidence="9">Belongs to the OXA1/ALB3/YidC family.</text>
</comment>
<dbReference type="STRING" id="1183438.GKIL_1519"/>
<sequence>MDFGVGFLTNNVMLPILDFLYRIVPNYGVGIVLLTLIVKGLLWPLGAGSIRNMRKMQVVQPEMQRRTKEIQEKYKNDPERLRQEMSGIYKEYGNPFAGCLPLVVQMPILFALFATLRGSPFGDTVQMTNVQIKPTTELSQVQAEGKSGSHTIYLNEQRERAQVVFEPTSAKVPVGQSLQFKVESSGGQPFTALPVRYEIASGADKARISADGLLTASAVGDVNVHTTVPGIAAEKGFLFIEQLGRTGISGKDGIHWDVMIMIVLFGISLYFSQNYTASKNPNMTDQQKQINKITPFVFSGMFVFFPLPAGVLLYILLSNLFQILQTYILYREPLPENIQRIVDQSRRKEEGDKPLPFENNKTRRKKKA</sequence>
<evidence type="ECO:0000256" key="4">
    <source>
        <dbReference type="ARBA" id="ARBA00022692"/>
    </source>
</evidence>
<keyword evidence="3" id="KW-1003">Cell membrane</keyword>
<evidence type="ECO:0000256" key="2">
    <source>
        <dbReference type="ARBA" id="ARBA00022448"/>
    </source>
</evidence>
<feature type="region of interest" description="Disordered" evidence="10">
    <location>
        <begin position="345"/>
        <end position="368"/>
    </location>
</feature>
<feature type="transmembrane region" description="Helical" evidence="11">
    <location>
        <begin position="293"/>
        <end position="317"/>
    </location>
</feature>
<evidence type="ECO:0000256" key="11">
    <source>
        <dbReference type="SAM" id="Phobius"/>
    </source>
</evidence>
<keyword evidence="4 9" id="KW-0812">Transmembrane</keyword>
<dbReference type="OrthoDB" id="9780552at2"/>
<evidence type="ECO:0000256" key="9">
    <source>
        <dbReference type="RuleBase" id="RU003945"/>
    </source>
</evidence>
<evidence type="ECO:0000313" key="13">
    <source>
        <dbReference type="EMBL" id="AGY57765.1"/>
    </source>
</evidence>
<dbReference type="EMBL" id="CP003587">
    <property type="protein sequence ID" value="AGY57765.1"/>
    <property type="molecule type" value="Genomic_DNA"/>
</dbReference>
<evidence type="ECO:0000256" key="7">
    <source>
        <dbReference type="ARBA" id="ARBA00023136"/>
    </source>
</evidence>
<dbReference type="NCBIfam" id="NF002734">
    <property type="entry name" value="PRK02654.1"/>
    <property type="match status" value="1"/>
</dbReference>
<dbReference type="Pfam" id="PF02096">
    <property type="entry name" value="60KD_IMP"/>
    <property type="match status" value="1"/>
</dbReference>
<keyword evidence="5" id="KW-0653">Protein transport</keyword>
<dbReference type="PATRIC" id="fig|1183438.3.peg.1498"/>
<evidence type="ECO:0000256" key="6">
    <source>
        <dbReference type="ARBA" id="ARBA00022989"/>
    </source>
</evidence>
<dbReference type="AlphaFoldDB" id="U5QJB6"/>
<dbReference type="eggNOG" id="COG0706">
    <property type="taxonomic scope" value="Bacteria"/>
</dbReference>
<dbReference type="GO" id="GO:0032977">
    <property type="term" value="F:membrane insertase activity"/>
    <property type="evidence" value="ECO:0007669"/>
    <property type="project" value="InterPro"/>
</dbReference>
<dbReference type="NCBIfam" id="TIGR03592">
    <property type="entry name" value="yidC_oxa1_cterm"/>
    <property type="match status" value="1"/>
</dbReference>
<evidence type="ECO:0000256" key="8">
    <source>
        <dbReference type="ARBA" id="ARBA00023186"/>
    </source>
</evidence>
<dbReference type="GO" id="GO:0015031">
    <property type="term" value="P:protein transport"/>
    <property type="evidence" value="ECO:0007669"/>
    <property type="project" value="UniProtKB-KW"/>
</dbReference>
<evidence type="ECO:0000256" key="5">
    <source>
        <dbReference type="ARBA" id="ARBA00022927"/>
    </source>
</evidence>
<protein>
    <submittedName>
        <fullName evidence="13">Inner membrane protein translocase component YidC</fullName>
    </submittedName>
</protein>
<organism evidence="13 14">
    <name type="scientific">Gloeobacter kilaueensis (strain ATCC BAA-2537 / CCAP 1431/1 / ULC 316 / JS1)</name>
    <dbReference type="NCBI Taxonomy" id="1183438"/>
    <lineage>
        <taxon>Bacteria</taxon>
        <taxon>Bacillati</taxon>
        <taxon>Cyanobacteriota</taxon>
        <taxon>Cyanophyceae</taxon>
        <taxon>Gloeobacterales</taxon>
        <taxon>Gloeobacteraceae</taxon>
        <taxon>Gloeobacter</taxon>
    </lineage>
</organism>
<dbReference type="GO" id="GO:0051205">
    <property type="term" value="P:protein insertion into membrane"/>
    <property type="evidence" value="ECO:0007669"/>
    <property type="project" value="TreeGrafter"/>
</dbReference>
<dbReference type="PANTHER" id="PTHR12428">
    <property type="entry name" value="OXA1"/>
    <property type="match status" value="1"/>
</dbReference>
<dbReference type="HOGENOM" id="CLU_038573_0_0_3"/>
<evidence type="ECO:0000256" key="1">
    <source>
        <dbReference type="ARBA" id="ARBA00004429"/>
    </source>
</evidence>